<feature type="region of interest" description="Disordered" evidence="1">
    <location>
        <begin position="53"/>
        <end position="79"/>
    </location>
</feature>
<proteinExistence type="predicted"/>
<dbReference type="Proteomes" id="UP000189701">
    <property type="component" value="Unplaced"/>
</dbReference>
<accession>A0A1U7VEX8</accession>
<dbReference type="AlphaFoldDB" id="A0A1U7VEX8"/>
<gene>
    <name evidence="3" type="primary">LOC104213140</name>
</gene>
<dbReference type="RefSeq" id="XP_009760879.1">
    <property type="nucleotide sequence ID" value="XM_009762577.1"/>
</dbReference>
<evidence type="ECO:0000313" key="3">
    <source>
        <dbReference type="RefSeq" id="XP_009760879.1"/>
    </source>
</evidence>
<name>A0A1U7VEX8_NICSY</name>
<reference evidence="2" key="1">
    <citation type="journal article" date="2013" name="Genome Biol.">
        <title>Reference genomes and transcriptomes of Nicotiana sylvestris and Nicotiana tomentosiformis.</title>
        <authorList>
            <person name="Sierro N."/>
            <person name="Battey J.N."/>
            <person name="Ouadi S."/>
            <person name="Bovet L."/>
            <person name="Goepfert S."/>
            <person name="Bakaher N."/>
            <person name="Peitsch M.C."/>
            <person name="Ivanov N.V."/>
        </authorList>
    </citation>
    <scope>NUCLEOTIDE SEQUENCE [LARGE SCALE GENOMIC DNA]</scope>
</reference>
<reference evidence="3" key="2">
    <citation type="submission" date="2025-08" db="UniProtKB">
        <authorList>
            <consortium name="RefSeq"/>
        </authorList>
    </citation>
    <scope>IDENTIFICATION</scope>
    <source>
        <tissue evidence="3">Leaf</tissue>
    </source>
</reference>
<feature type="region of interest" description="Disordered" evidence="1">
    <location>
        <begin position="92"/>
        <end position="114"/>
    </location>
</feature>
<protein>
    <submittedName>
        <fullName evidence="3">Uncharacterized protein LOC104213140</fullName>
    </submittedName>
</protein>
<organism evidence="2 3">
    <name type="scientific">Nicotiana sylvestris</name>
    <name type="common">Wood tobacco</name>
    <name type="synonym">South American tobacco</name>
    <dbReference type="NCBI Taxonomy" id="4096"/>
    <lineage>
        <taxon>Eukaryota</taxon>
        <taxon>Viridiplantae</taxon>
        <taxon>Streptophyta</taxon>
        <taxon>Embryophyta</taxon>
        <taxon>Tracheophyta</taxon>
        <taxon>Spermatophyta</taxon>
        <taxon>Magnoliopsida</taxon>
        <taxon>eudicotyledons</taxon>
        <taxon>Gunneridae</taxon>
        <taxon>Pentapetalae</taxon>
        <taxon>asterids</taxon>
        <taxon>lamiids</taxon>
        <taxon>Solanales</taxon>
        <taxon>Solanaceae</taxon>
        <taxon>Nicotianoideae</taxon>
        <taxon>Nicotianeae</taxon>
        <taxon>Nicotiana</taxon>
    </lineage>
</organism>
<evidence type="ECO:0000313" key="2">
    <source>
        <dbReference type="Proteomes" id="UP000189701"/>
    </source>
</evidence>
<keyword evidence="2" id="KW-1185">Reference proteome</keyword>
<feature type="compositionally biased region" description="Polar residues" evidence="1">
    <location>
        <begin position="53"/>
        <end position="72"/>
    </location>
</feature>
<sequence>MLNPFHYFSQLKDYLKPVSHKLLFGCFSIPQSIRLSDMAPRGGGAHRYAENRNANTLRSPEMLSPTSNQSPLSPEPPVIETSHSDAAINRSLPYSTSDLGTPRDEIQTTSSSNTIGGNRIPITIVLGGLDPSNQIARSVTKILKEKLDHEGHNWKSVTPETKDFYWEEFKDAIMSKIASASQPEDGSSEPHEVDYSQIYLEEVGVKKTRIYGLGSQAPLYGHV</sequence>
<evidence type="ECO:0000256" key="1">
    <source>
        <dbReference type="SAM" id="MobiDB-lite"/>
    </source>
</evidence>